<keyword evidence="3" id="KW-1185">Reference proteome</keyword>
<feature type="domain" description="AB hydrolase-1" evidence="1">
    <location>
        <begin position="31"/>
        <end position="275"/>
    </location>
</feature>
<dbReference type="Gene3D" id="3.40.50.1820">
    <property type="entry name" value="alpha/beta hydrolase"/>
    <property type="match status" value="1"/>
</dbReference>
<name>Q1K1K2_DESA6</name>
<evidence type="ECO:0000259" key="1">
    <source>
        <dbReference type="Pfam" id="PF00561"/>
    </source>
</evidence>
<dbReference type="Pfam" id="PF00561">
    <property type="entry name" value="Abhydrolase_1"/>
    <property type="match status" value="1"/>
</dbReference>
<reference evidence="2" key="2">
    <citation type="submission" date="2006-05" db="EMBL/GenBank/DDBJ databases">
        <title>Sequencing of the draft genome and assembly of Desulfuromonas acetoxidans DSM 684.</title>
        <authorList>
            <consortium name="US DOE Joint Genome Institute (JGI-PGF)"/>
            <person name="Copeland A."/>
            <person name="Lucas S."/>
            <person name="Lapidus A."/>
            <person name="Barry K."/>
            <person name="Detter J.C."/>
            <person name="Glavina del Rio T."/>
            <person name="Hammon N."/>
            <person name="Israni S."/>
            <person name="Dalin E."/>
            <person name="Tice H."/>
            <person name="Bruce D."/>
            <person name="Pitluck S."/>
            <person name="Richardson P."/>
        </authorList>
    </citation>
    <scope>NUCLEOTIDE SEQUENCE [LARGE SCALE GENOMIC DNA]</scope>
    <source>
        <strain evidence="2">DSM 684</strain>
    </source>
</reference>
<dbReference type="InterPro" id="IPR000639">
    <property type="entry name" value="Epox_hydrolase-like"/>
</dbReference>
<comment type="caution">
    <text evidence="2">The sequence shown here is derived from an EMBL/GenBank/DDBJ whole genome shotgun (WGS) entry which is preliminary data.</text>
</comment>
<dbReference type="PANTHER" id="PTHR43798">
    <property type="entry name" value="MONOACYLGLYCEROL LIPASE"/>
    <property type="match status" value="1"/>
</dbReference>
<gene>
    <name evidence="2" type="ORF">Dace_1850</name>
</gene>
<dbReference type="OrthoDB" id="9804723at2"/>
<dbReference type="InterPro" id="IPR050266">
    <property type="entry name" value="AB_hydrolase_sf"/>
</dbReference>
<dbReference type="AlphaFoldDB" id="Q1K1K2"/>
<dbReference type="GO" id="GO:0016020">
    <property type="term" value="C:membrane"/>
    <property type="evidence" value="ECO:0007669"/>
    <property type="project" value="TreeGrafter"/>
</dbReference>
<accession>Q1K1K2</accession>
<evidence type="ECO:0000313" key="2">
    <source>
        <dbReference type="EMBL" id="EAT16386.1"/>
    </source>
</evidence>
<dbReference type="InterPro" id="IPR000073">
    <property type="entry name" value="AB_hydrolase_1"/>
</dbReference>
<keyword evidence="2" id="KW-0378">Hydrolase</keyword>
<organism evidence="2 3">
    <name type="scientific">Desulfuromonas acetoxidans (strain DSM 684 / 11070)</name>
    <dbReference type="NCBI Taxonomy" id="281689"/>
    <lineage>
        <taxon>Bacteria</taxon>
        <taxon>Pseudomonadati</taxon>
        <taxon>Thermodesulfobacteriota</taxon>
        <taxon>Desulfuromonadia</taxon>
        <taxon>Desulfuromonadales</taxon>
        <taxon>Desulfuromonadaceae</taxon>
        <taxon>Desulfuromonas</taxon>
    </lineage>
</organism>
<dbReference type="SUPFAM" id="SSF53474">
    <property type="entry name" value="alpha/beta-Hydrolases"/>
    <property type="match status" value="1"/>
</dbReference>
<dbReference type="PRINTS" id="PR00111">
    <property type="entry name" value="ABHYDROLASE"/>
</dbReference>
<dbReference type="GO" id="GO:0016787">
    <property type="term" value="F:hydrolase activity"/>
    <property type="evidence" value="ECO:0007669"/>
    <property type="project" value="UniProtKB-KW"/>
</dbReference>
<dbReference type="InterPro" id="IPR029058">
    <property type="entry name" value="AB_hydrolase_fold"/>
</dbReference>
<dbReference type="RefSeq" id="WP_005999007.1">
    <property type="nucleotide sequence ID" value="NZ_AAEW02000005.1"/>
</dbReference>
<evidence type="ECO:0000313" key="3">
    <source>
        <dbReference type="Proteomes" id="UP000005695"/>
    </source>
</evidence>
<protein>
    <submittedName>
        <fullName evidence="2">Alpha/beta hydrolase fold</fullName>
    </submittedName>
</protein>
<dbReference type="ESTHER" id="desac-q1k1k2">
    <property type="family name" value="Haloalkane_dehalogenase-HLD1"/>
</dbReference>
<reference evidence="2" key="1">
    <citation type="submission" date="2006-05" db="EMBL/GenBank/DDBJ databases">
        <title>Annotation of the draft genome assembly of Desulfuromonas acetoxidans DSM 684.</title>
        <authorList>
            <consortium name="US DOE Joint Genome Institute (JGI-ORNL)"/>
            <person name="Larimer F."/>
            <person name="Land M."/>
            <person name="Hauser L."/>
        </authorList>
    </citation>
    <scope>NUCLEOTIDE SEQUENCE [LARGE SCALE GENOMIC DNA]</scope>
    <source>
        <strain evidence="2">DSM 684</strain>
    </source>
</reference>
<dbReference type="PRINTS" id="PR00412">
    <property type="entry name" value="EPOXHYDRLASE"/>
</dbReference>
<dbReference type="PANTHER" id="PTHR43798:SF24">
    <property type="entry name" value="CIS-3-ALKYL-4-ALKYLOXETAN-2-ONE DECARBOXYLASE"/>
    <property type="match status" value="1"/>
</dbReference>
<dbReference type="Proteomes" id="UP000005695">
    <property type="component" value="Unassembled WGS sequence"/>
</dbReference>
<dbReference type="EMBL" id="AAEW02000005">
    <property type="protein sequence ID" value="EAT16386.1"/>
    <property type="molecule type" value="Genomic_DNA"/>
</dbReference>
<sequence>MVKRLLPFQGNTLTLANNLRYHYLDKGQGDPVVMVHGNPSWCYYYRHLAVALSASHRVIVPDHIGCGLSDKPDDSRYRYTLEQRIADLETLLDHLQIKENITLVVHDWGGMIGMAYATRYPERIKRCVVLNTGAFHLPPSKPLPKALKLCRDSKLGAFLVRGFNAFSRGAAWVGCKINPMPPALRAAYMAPYNTWNNRIATLRFVQDIPLDPSDRAYAEVSRVADNLHLLVDKPMFIGWGEKDFVFDHHFLAEWQKRFPNAQYHTWPRGGHYILEDVGDELIPLICRFIQETK</sequence>
<proteinExistence type="predicted"/>